<dbReference type="Proteomes" id="UP000514713">
    <property type="component" value="Chromosome"/>
</dbReference>
<accession>A0A7D7LC15</accession>
<keyword evidence="2" id="KW-1185">Reference proteome</keyword>
<gene>
    <name evidence="1" type="ORF">HUN01_17560</name>
</gene>
<reference evidence="2" key="1">
    <citation type="submission" date="2020-06" db="EMBL/GenBank/DDBJ databases">
        <title>Nostoc edaphicum CCNP1411 genome.</title>
        <authorList>
            <person name="Fidor A."/>
            <person name="Grabski M."/>
            <person name="Gawor J."/>
            <person name="Gromadka R."/>
            <person name="Wegrzyn G."/>
            <person name="Mazur-Marzec H."/>
        </authorList>
    </citation>
    <scope>NUCLEOTIDE SEQUENCE [LARGE SCALE GENOMIC DNA]</scope>
    <source>
        <strain evidence="2">CCNP1411</strain>
    </source>
</reference>
<name>A0A7D7LC15_9NOSO</name>
<dbReference type="RefSeq" id="WP_181932333.1">
    <property type="nucleotide sequence ID" value="NZ_CP054698.1"/>
</dbReference>
<evidence type="ECO:0000313" key="2">
    <source>
        <dbReference type="Proteomes" id="UP000514713"/>
    </source>
</evidence>
<protein>
    <recommendedName>
        <fullName evidence="3">Class IIb bacteriocin, lactobin A/cerein 7B family</fullName>
    </recommendedName>
</protein>
<evidence type="ECO:0008006" key="3">
    <source>
        <dbReference type="Google" id="ProtNLM"/>
    </source>
</evidence>
<evidence type="ECO:0000313" key="1">
    <source>
        <dbReference type="EMBL" id="QMS89298.1"/>
    </source>
</evidence>
<dbReference type="AlphaFoldDB" id="A0A7D7LC15"/>
<dbReference type="KEGG" id="ned:HUN01_17560"/>
<dbReference type="EMBL" id="CP054698">
    <property type="protein sequence ID" value="QMS89298.1"/>
    <property type="molecule type" value="Genomic_DNA"/>
</dbReference>
<proteinExistence type="predicted"/>
<organism evidence="1 2">
    <name type="scientific">Nostoc edaphicum CCNP1411</name>
    <dbReference type="NCBI Taxonomy" id="1472755"/>
    <lineage>
        <taxon>Bacteria</taxon>
        <taxon>Bacillati</taxon>
        <taxon>Cyanobacteriota</taxon>
        <taxon>Cyanophyceae</taxon>
        <taxon>Nostocales</taxon>
        <taxon>Nostocaceae</taxon>
        <taxon>Nostoc</taxon>
    </lineage>
</organism>
<sequence length="51" mass="5554">MTVITINDLDESSYLNELSDTDSDATRGGILPLIAVAWLGYQIGKEIARLT</sequence>